<accession>A0AAU9TTI9</accession>
<dbReference type="PROSITE" id="PS00135">
    <property type="entry name" value="TRYPSIN_SER"/>
    <property type="match status" value="1"/>
</dbReference>
<dbReference type="Proteomes" id="UP001153954">
    <property type="component" value="Unassembled WGS sequence"/>
</dbReference>
<dbReference type="PANTHER" id="PTHR24276:SF98">
    <property type="entry name" value="FI18310P1-RELATED"/>
    <property type="match status" value="1"/>
</dbReference>
<dbReference type="InterPro" id="IPR001254">
    <property type="entry name" value="Trypsin_dom"/>
</dbReference>
<protein>
    <recommendedName>
        <fullName evidence="13">Peptidase S1 domain-containing protein</fullName>
    </recommendedName>
</protein>
<evidence type="ECO:0000256" key="3">
    <source>
        <dbReference type="ARBA" id="ARBA00022656"/>
    </source>
</evidence>
<evidence type="ECO:0000256" key="4">
    <source>
        <dbReference type="ARBA" id="ARBA00022670"/>
    </source>
</evidence>
<dbReference type="FunFam" id="2.40.10.10:FF:000068">
    <property type="entry name" value="transmembrane protease serine 2"/>
    <property type="match status" value="1"/>
</dbReference>
<evidence type="ECO:0000256" key="1">
    <source>
        <dbReference type="ARBA" id="ARBA00004239"/>
    </source>
</evidence>
<keyword evidence="7" id="KW-1015">Disulfide bond</keyword>
<dbReference type="GO" id="GO:0004252">
    <property type="term" value="F:serine-type endopeptidase activity"/>
    <property type="evidence" value="ECO:0007669"/>
    <property type="project" value="InterPro"/>
</dbReference>
<evidence type="ECO:0000256" key="8">
    <source>
        <dbReference type="ARBA" id="ARBA00023240"/>
    </source>
</evidence>
<comment type="similarity">
    <text evidence="2">Belongs to the peptidase S1 family.</text>
</comment>
<dbReference type="GO" id="GO:0006508">
    <property type="term" value="P:proteolysis"/>
    <property type="evidence" value="ECO:0007669"/>
    <property type="project" value="UniProtKB-KW"/>
</dbReference>
<keyword evidence="12" id="KW-0732">Signal</keyword>
<dbReference type="GO" id="GO:0090729">
    <property type="term" value="F:toxin activity"/>
    <property type="evidence" value="ECO:0007669"/>
    <property type="project" value="UniProtKB-KW"/>
</dbReference>
<gene>
    <name evidence="14" type="ORF">EEDITHA_LOCUS6447</name>
</gene>
<name>A0AAU9TTI9_EUPED</name>
<feature type="signal peptide" evidence="12">
    <location>
        <begin position="1"/>
        <end position="17"/>
    </location>
</feature>
<comment type="subcellular location">
    <subcellularLocation>
        <location evidence="1">Secreted</location>
        <location evidence="1">Extracellular space</location>
    </subcellularLocation>
</comment>
<evidence type="ECO:0000313" key="15">
    <source>
        <dbReference type="Proteomes" id="UP001153954"/>
    </source>
</evidence>
<keyword evidence="10" id="KW-1205">Fibrinolytic toxin</keyword>
<reference evidence="14" key="1">
    <citation type="submission" date="2022-03" db="EMBL/GenBank/DDBJ databases">
        <authorList>
            <person name="Tunstrom K."/>
        </authorList>
    </citation>
    <scope>NUCLEOTIDE SEQUENCE</scope>
</reference>
<keyword evidence="15" id="KW-1185">Reference proteome</keyword>
<feature type="domain" description="Peptidase S1" evidence="13">
    <location>
        <begin position="55"/>
        <end position="295"/>
    </location>
</feature>
<dbReference type="InterPro" id="IPR018114">
    <property type="entry name" value="TRYPSIN_HIS"/>
</dbReference>
<feature type="chain" id="PRO_5043919713" description="Peptidase S1 domain-containing protein" evidence="12">
    <location>
        <begin position="18"/>
        <end position="295"/>
    </location>
</feature>
<dbReference type="PANTHER" id="PTHR24276">
    <property type="entry name" value="POLYSERASE-RELATED"/>
    <property type="match status" value="1"/>
</dbReference>
<dbReference type="InterPro" id="IPR043504">
    <property type="entry name" value="Peptidase_S1_PA_chymotrypsin"/>
</dbReference>
<dbReference type="GO" id="GO:0005576">
    <property type="term" value="C:extracellular region"/>
    <property type="evidence" value="ECO:0007669"/>
    <property type="project" value="UniProtKB-SubCell"/>
</dbReference>
<dbReference type="PRINTS" id="PR00722">
    <property type="entry name" value="CHYMOTRYPSIN"/>
</dbReference>
<dbReference type="InterPro" id="IPR050430">
    <property type="entry name" value="Peptidase_S1"/>
</dbReference>
<keyword evidence="4 11" id="KW-0645">Protease</keyword>
<keyword evidence="3" id="KW-0800">Toxin</keyword>
<dbReference type="InterPro" id="IPR001314">
    <property type="entry name" value="Peptidase_S1A"/>
</dbReference>
<keyword evidence="5 11" id="KW-0378">Hydrolase</keyword>
<proteinExistence type="inferred from homology"/>
<comment type="caution">
    <text evidence="14">The sequence shown here is derived from an EMBL/GenBank/DDBJ whole genome shotgun (WGS) entry which is preliminary data.</text>
</comment>
<evidence type="ECO:0000256" key="9">
    <source>
        <dbReference type="ARBA" id="ARBA00055534"/>
    </source>
</evidence>
<evidence type="ECO:0000259" key="13">
    <source>
        <dbReference type="PROSITE" id="PS50240"/>
    </source>
</evidence>
<dbReference type="SMART" id="SM00020">
    <property type="entry name" value="Tryp_SPc"/>
    <property type="match status" value="1"/>
</dbReference>
<evidence type="ECO:0000256" key="10">
    <source>
        <dbReference type="ARBA" id="ARBA00084094"/>
    </source>
</evidence>
<dbReference type="InterPro" id="IPR009003">
    <property type="entry name" value="Peptidase_S1_PA"/>
</dbReference>
<dbReference type="CDD" id="cd00190">
    <property type="entry name" value="Tryp_SPc"/>
    <property type="match status" value="1"/>
</dbReference>
<evidence type="ECO:0000256" key="5">
    <source>
        <dbReference type="ARBA" id="ARBA00022801"/>
    </source>
</evidence>
<dbReference type="SUPFAM" id="SSF50494">
    <property type="entry name" value="Trypsin-like serine proteases"/>
    <property type="match status" value="1"/>
</dbReference>
<dbReference type="PROSITE" id="PS50240">
    <property type="entry name" value="TRYPSIN_DOM"/>
    <property type="match status" value="1"/>
</dbReference>
<sequence length="295" mass="31479">MRFFILLGLSLVAVASATVEVSINYHKDIGIPTATRIKEAEDKILADRGNVHDRIIGGNPVPVGSHPYMAGLVITFFNNPGRSACGASLISVDRLVTAAHCWDVPGQYIVREFTVVLGSNFLFSGGTRIPTSNVVVHPNWSPSNLRNDIAIIYLPYRVTLTQSIQPIELPFNHLWDSFVGDIATAVGYGKTSDAQAGVSSNTVSRHVNLRVITVSQCAAVFGTNFVQPSTICTAGTGSVGICGGDSGGPLVVNRNGRNILVGISSFVASNNCEGGHPSAFARVTSFYDFILQHLY</sequence>
<evidence type="ECO:0000256" key="12">
    <source>
        <dbReference type="SAM" id="SignalP"/>
    </source>
</evidence>
<dbReference type="InterPro" id="IPR033116">
    <property type="entry name" value="TRYPSIN_SER"/>
</dbReference>
<keyword evidence="8" id="KW-1199">Hemostasis impairing toxin</keyword>
<dbReference type="EMBL" id="CAKOGL010000009">
    <property type="protein sequence ID" value="CAH2090496.1"/>
    <property type="molecule type" value="Genomic_DNA"/>
</dbReference>
<keyword evidence="6 11" id="KW-0720">Serine protease</keyword>
<evidence type="ECO:0000256" key="6">
    <source>
        <dbReference type="ARBA" id="ARBA00022825"/>
    </source>
</evidence>
<organism evidence="14 15">
    <name type="scientific">Euphydryas editha</name>
    <name type="common">Edith's checkerspot</name>
    <dbReference type="NCBI Taxonomy" id="104508"/>
    <lineage>
        <taxon>Eukaryota</taxon>
        <taxon>Metazoa</taxon>
        <taxon>Ecdysozoa</taxon>
        <taxon>Arthropoda</taxon>
        <taxon>Hexapoda</taxon>
        <taxon>Insecta</taxon>
        <taxon>Pterygota</taxon>
        <taxon>Neoptera</taxon>
        <taxon>Endopterygota</taxon>
        <taxon>Lepidoptera</taxon>
        <taxon>Glossata</taxon>
        <taxon>Ditrysia</taxon>
        <taxon>Papilionoidea</taxon>
        <taxon>Nymphalidae</taxon>
        <taxon>Nymphalinae</taxon>
        <taxon>Euphydryas</taxon>
    </lineage>
</organism>
<dbReference type="AlphaFoldDB" id="A0AAU9TTI9"/>
<evidence type="ECO:0000313" key="14">
    <source>
        <dbReference type="EMBL" id="CAH2090496.1"/>
    </source>
</evidence>
<evidence type="ECO:0000256" key="7">
    <source>
        <dbReference type="ARBA" id="ARBA00023157"/>
    </source>
</evidence>
<dbReference type="Pfam" id="PF00089">
    <property type="entry name" value="Trypsin"/>
    <property type="match status" value="1"/>
</dbReference>
<dbReference type="Gene3D" id="2.40.10.10">
    <property type="entry name" value="Trypsin-like serine proteases"/>
    <property type="match status" value="1"/>
</dbReference>
<evidence type="ECO:0000256" key="2">
    <source>
        <dbReference type="ARBA" id="ARBA00007664"/>
    </source>
</evidence>
<dbReference type="PROSITE" id="PS00134">
    <property type="entry name" value="TRYPSIN_HIS"/>
    <property type="match status" value="1"/>
</dbReference>
<evidence type="ECO:0000256" key="11">
    <source>
        <dbReference type="RuleBase" id="RU363034"/>
    </source>
</evidence>
<comment type="function">
    <text evidence="9">Fibrinolytic activity; shows preferential cleavage of Arg-Gly bonds in all three fibrinogen chains. Contact with the caterpillars causes severe bleeding, due the anticoagulant effect of the protein.</text>
</comment>